<comment type="caution">
    <text evidence="2">The sequence shown here is derived from an EMBL/GenBank/DDBJ whole genome shotgun (WGS) entry which is preliminary data.</text>
</comment>
<name>A0ABU1LI75_9FLAO</name>
<sequence>MIERKFIPGTEWIYFKIYTGVKTADIILYESILPLVSGLLERKHIKKWFFIRYSDPKPHLRIRFELKDTRHYNLVLSQIKNSLEKYFVSGEISDLMQSTYTREIERYGTEMIEDAEILFYWHSNLVVHEYLNFDDEDKIIVSAYFIDKVLDKLRLSADEKLKWIENSNNAFKKEFNAGKELNSQLDKKYRDFKLKYTDFLNSEEYEYFRTTITSHINEVETIIENCKSKSDKLFLQDFFGSIFHMNINRIFISNQRVFEMIIYDYLFRYYKFVKFQNQAT</sequence>
<dbReference type="EMBL" id="JAVDQS010000012">
    <property type="protein sequence ID" value="MDR6406433.1"/>
    <property type="molecule type" value="Genomic_DNA"/>
</dbReference>
<keyword evidence="3" id="KW-1185">Reference proteome</keyword>
<reference evidence="2 3" key="1">
    <citation type="submission" date="2023-07" db="EMBL/GenBank/DDBJ databases">
        <title>Sorghum-associated microbial communities from plants grown in Nebraska, USA.</title>
        <authorList>
            <person name="Schachtman D."/>
        </authorList>
    </citation>
    <scope>NUCLEOTIDE SEQUENCE [LARGE SCALE GENOMIC DNA]</scope>
    <source>
        <strain evidence="2 3">DS1709</strain>
    </source>
</reference>
<organism evidence="2 3">
    <name type="scientific">Chryseobacterium geocarposphaerae</name>
    <dbReference type="NCBI Taxonomy" id="1416776"/>
    <lineage>
        <taxon>Bacteria</taxon>
        <taxon>Pseudomonadati</taxon>
        <taxon>Bacteroidota</taxon>
        <taxon>Flavobacteriia</taxon>
        <taxon>Flavobacteriales</taxon>
        <taxon>Weeksellaceae</taxon>
        <taxon>Chryseobacterium group</taxon>
        <taxon>Chryseobacterium</taxon>
    </lineage>
</organism>
<protein>
    <submittedName>
        <fullName evidence="2">Thiopeptide-type bacteriocin biosynthesis protein</fullName>
    </submittedName>
</protein>
<dbReference type="NCBIfam" id="TIGR03891">
    <property type="entry name" value="thiopep_ocin"/>
    <property type="match status" value="1"/>
</dbReference>
<dbReference type="Proteomes" id="UP001184853">
    <property type="component" value="Unassembled WGS sequence"/>
</dbReference>
<evidence type="ECO:0000313" key="3">
    <source>
        <dbReference type="Proteomes" id="UP001184853"/>
    </source>
</evidence>
<dbReference type="InterPro" id="IPR023809">
    <property type="entry name" value="Thiopep_bacteriocin_synth_dom"/>
</dbReference>
<gene>
    <name evidence="2" type="ORF">J2781_003393</name>
</gene>
<feature type="domain" description="Thiopeptide-type bacteriocin biosynthesis" evidence="1">
    <location>
        <begin position="12"/>
        <end position="270"/>
    </location>
</feature>
<proteinExistence type="predicted"/>
<dbReference type="Pfam" id="PF14028">
    <property type="entry name" value="Lant_dehydr_C"/>
    <property type="match status" value="1"/>
</dbReference>
<evidence type="ECO:0000259" key="1">
    <source>
        <dbReference type="Pfam" id="PF14028"/>
    </source>
</evidence>
<accession>A0ABU1LI75</accession>
<evidence type="ECO:0000313" key="2">
    <source>
        <dbReference type="EMBL" id="MDR6406433.1"/>
    </source>
</evidence>
<dbReference type="RefSeq" id="WP_115982556.1">
    <property type="nucleotide sequence ID" value="NZ_JAVDQS010000012.1"/>
</dbReference>